<evidence type="ECO:0000256" key="9">
    <source>
        <dbReference type="PIRSR" id="PIRSR602401-1"/>
    </source>
</evidence>
<evidence type="ECO:0000256" key="10">
    <source>
        <dbReference type="SAM" id="Phobius"/>
    </source>
</evidence>
<reference evidence="11" key="2">
    <citation type="journal article" date="2020" name="Nat. Commun.">
        <title>Large-scale genome sequencing of mycorrhizal fungi provides insights into the early evolution of symbiotic traits.</title>
        <authorList>
            <person name="Miyauchi S."/>
            <person name="Kiss E."/>
            <person name="Kuo A."/>
            <person name="Drula E."/>
            <person name="Kohler A."/>
            <person name="Sanchez-Garcia M."/>
            <person name="Morin E."/>
            <person name="Andreopoulos B."/>
            <person name="Barry K.W."/>
            <person name="Bonito G."/>
            <person name="Buee M."/>
            <person name="Carver A."/>
            <person name="Chen C."/>
            <person name="Cichocki N."/>
            <person name="Clum A."/>
            <person name="Culley D."/>
            <person name="Crous P.W."/>
            <person name="Fauchery L."/>
            <person name="Girlanda M."/>
            <person name="Hayes R.D."/>
            <person name="Keri Z."/>
            <person name="LaButti K."/>
            <person name="Lipzen A."/>
            <person name="Lombard V."/>
            <person name="Magnuson J."/>
            <person name="Maillard F."/>
            <person name="Murat C."/>
            <person name="Nolan M."/>
            <person name="Ohm R.A."/>
            <person name="Pangilinan J."/>
            <person name="Pereira M.F."/>
            <person name="Perotto S."/>
            <person name="Peter M."/>
            <person name="Pfister S."/>
            <person name="Riley R."/>
            <person name="Sitrit Y."/>
            <person name="Stielow J.B."/>
            <person name="Szollosi G."/>
            <person name="Zifcakova L."/>
            <person name="Stursova M."/>
            <person name="Spatafora J.W."/>
            <person name="Tedersoo L."/>
            <person name="Vaario L.M."/>
            <person name="Yamada A."/>
            <person name="Yan M."/>
            <person name="Wang P."/>
            <person name="Xu J."/>
            <person name="Bruns T."/>
            <person name="Baldrian P."/>
            <person name="Vilgalys R."/>
            <person name="Dunand C."/>
            <person name="Henrissat B."/>
            <person name="Grigoriev I.V."/>
            <person name="Hibbett D."/>
            <person name="Nagy L.G."/>
            <person name="Martin F.M."/>
        </authorList>
    </citation>
    <scope>NUCLEOTIDE SEQUENCE</scope>
    <source>
        <strain evidence="11">Prilba</strain>
    </source>
</reference>
<evidence type="ECO:0000256" key="7">
    <source>
        <dbReference type="ARBA" id="ARBA00023004"/>
    </source>
</evidence>
<dbReference type="AlphaFoldDB" id="A0A9P5N5X5"/>
<keyword evidence="5 9" id="KW-0479">Metal-binding</keyword>
<evidence type="ECO:0000256" key="4">
    <source>
        <dbReference type="ARBA" id="ARBA00022617"/>
    </source>
</evidence>
<reference evidence="11" key="1">
    <citation type="submission" date="2019-10" db="EMBL/GenBank/DDBJ databases">
        <authorList>
            <consortium name="DOE Joint Genome Institute"/>
            <person name="Kuo A."/>
            <person name="Miyauchi S."/>
            <person name="Kiss E."/>
            <person name="Drula E."/>
            <person name="Kohler A."/>
            <person name="Sanchez-Garcia M."/>
            <person name="Andreopoulos B."/>
            <person name="Barry K.W."/>
            <person name="Bonito G."/>
            <person name="Buee M."/>
            <person name="Carver A."/>
            <person name="Chen C."/>
            <person name="Cichocki N."/>
            <person name="Clum A."/>
            <person name="Culley D."/>
            <person name="Crous P.W."/>
            <person name="Fauchery L."/>
            <person name="Girlanda M."/>
            <person name="Hayes R."/>
            <person name="Keri Z."/>
            <person name="LaButti K."/>
            <person name="Lipzen A."/>
            <person name="Lombard V."/>
            <person name="Magnuson J."/>
            <person name="Maillard F."/>
            <person name="Morin E."/>
            <person name="Murat C."/>
            <person name="Nolan M."/>
            <person name="Ohm R."/>
            <person name="Pangilinan J."/>
            <person name="Pereira M."/>
            <person name="Perotto S."/>
            <person name="Peter M."/>
            <person name="Riley R."/>
            <person name="Sitrit Y."/>
            <person name="Stielow B."/>
            <person name="Szollosi G."/>
            <person name="Zifcakova L."/>
            <person name="Stursova M."/>
            <person name="Spatafora J.W."/>
            <person name="Tedersoo L."/>
            <person name="Vaario L.-M."/>
            <person name="Yamada A."/>
            <person name="Yan M."/>
            <person name="Wang P."/>
            <person name="Xu J."/>
            <person name="Bruns T."/>
            <person name="Baldrian P."/>
            <person name="Vilgalys R."/>
            <person name="Henrissat B."/>
            <person name="Grigoriev I.V."/>
            <person name="Hibbett D."/>
            <person name="Nagy L.G."/>
            <person name="Martin F.M."/>
        </authorList>
    </citation>
    <scope>NUCLEOTIDE SEQUENCE</scope>
    <source>
        <strain evidence="11">Prilba</strain>
    </source>
</reference>
<evidence type="ECO:0000256" key="2">
    <source>
        <dbReference type="ARBA" id="ARBA00005179"/>
    </source>
</evidence>
<dbReference type="GO" id="GO:0020037">
    <property type="term" value="F:heme binding"/>
    <property type="evidence" value="ECO:0007669"/>
    <property type="project" value="InterPro"/>
</dbReference>
<evidence type="ECO:0000256" key="1">
    <source>
        <dbReference type="ARBA" id="ARBA00001971"/>
    </source>
</evidence>
<dbReference type="CDD" id="cd11065">
    <property type="entry name" value="CYP64-like"/>
    <property type="match status" value="1"/>
</dbReference>
<dbReference type="Gene3D" id="1.10.630.10">
    <property type="entry name" value="Cytochrome P450"/>
    <property type="match status" value="1"/>
</dbReference>
<comment type="similarity">
    <text evidence="3">Belongs to the cytochrome P450 family.</text>
</comment>
<feature type="binding site" description="axial binding residue" evidence="9">
    <location>
        <position position="459"/>
    </location>
    <ligand>
        <name>heme</name>
        <dbReference type="ChEBI" id="CHEBI:30413"/>
    </ligand>
    <ligandPart>
        <name>Fe</name>
        <dbReference type="ChEBI" id="CHEBI:18248"/>
    </ligandPart>
</feature>
<organism evidence="11 12">
    <name type="scientific">Russula ochroleuca</name>
    <dbReference type="NCBI Taxonomy" id="152965"/>
    <lineage>
        <taxon>Eukaryota</taxon>
        <taxon>Fungi</taxon>
        <taxon>Dikarya</taxon>
        <taxon>Basidiomycota</taxon>
        <taxon>Agaricomycotina</taxon>
        <taxon>Agaricomycetes</taxon>
        <taxon>Russulales</taxon>
        <taxon>Russulaceae</taxon>
        <taxon>Russula</taxon>
    </lineage>
</organism>
<protein>
    <submittedName>
        <fullName evidence="11">Cytochrome P450</fullName>
    </submittedName>
</protein>
<dbReference type="PRINTS" id="PR00385">
    <property type="entry name" value="P450"/>
</dbReference>
<keyword evidence="8" id="KW-0503">Monooxygenase</keyword>
<gene>
    <name evidence="11" type="ORF">DFH94DRAFT_687815</name>
</gene>
<keyword evidence="7 9" id="KW-0408">Iron</keyword>
<dbReference type="PANTHER" id="PTHR46300">
    <property type="entry name" value="P450, PUTATIVE (EUROFUNG)-RELATED-RELATED"/>
    <property type="match status" value="1"/>
</dbReference>
<dbReference type="SUPFAM" id="SSF48264">
    <property type="entry name" value="Cytochrome P450"/>
    <property type="match status" value="1"/>
</dbReference>
<evidence type="ECO:0000313" key="12">
    <source>
        <dbReference type="Proteomes" id="UP000759537"/>
    </source>
</evidence>
<dbReference type="InterPro" id="IPR002401">
    <property type="entry name" value="Cyt_P450_E_grp-I"/>
</dbReference>
<dbReference type="PANTHER" id="PTHR46300:SF4">
    <property type="entry name" value="CYTOCHROME P450 98A3"/>
    <property type="match status" value="1"/>
</dbReference>
<evidence type="ECO:0000256" key="8">
    <source>
        <dbReference type="ARBA" id="ARBA00023033"/>
    </source>
</evidence>
<keyword evidence="10" id="KW-0812">Transmembrane</keyword>
<keyword evidence="12" id="KW-1185">Reference proteome</keyword>
<dbReference type="Pfam" id="PF00067">
    <property type="entry name" value="p450"/>
    <property type="match status" value="1"/>
</dbReference>
<evidence type="ECO:0000313" key="11">
    <source>
        <dbReference type="EMBL" id="KAF8487323.1"/>
    </source>
</evidence>
<dbReference type="OrthoDB" id="2789670at2759"/>
<comment type="cofactor">
    <cofactor evidence="1 9">
        <name>heme</name>
        <dbReference type="ChEBI" id="CHEBI:30413"/>
    </cofactor>
</comment>
<dbReference type="GO" id="GO:0004497">
    <property type="term" value="F:monooxygenase activity"/>
    <property type="evidence" value="ECO:0007669"/>
    <property type="project" value="UniProtKB-KW"/>
</dbReference>
<sequence length="536" mass="60074">MSSLSASSFSLLGALKFSLLQLWMRMQDIGILWICVIVFYAARYLTSPFRKVPPGPRGYPIIGNLLDVGAGKWLKYTEWHKKYGDLIYLNAAGQPVVIINSQKVAVALLDRRAEIYSDRPRNIAACDIMTGGLHLVLAGYGETWRRLRKAANEGLSKSSVKGFHETQMTEAVLQASDLLVSPSRWDQHFRRAATSMTLSVVYGHPTLESEDHIIEAIDDFADRLLKAVTPGAYMVQFLPCLRHLPSSLAKWKRVLEAGYKQDTAMFEGLLHTVEANVAKGDSHQSVAATLIRDVEKNKLSSLERVWLGGALYLGGADTNSSEMAWWMLAMLAYPETQVRAYAELDAVVGRARLPTFADYPHLPYIRAMVKEVLRWRPVGPIGMTHRSTNDDWYQGMFIPKGTTCITNLWHMNRDPEIFGKNPEHFDPGRYLDASGDHAPGISDIKEEGLFSYGFGRRVCVGRHMANSALFINIAVLLWAAKFEREKDATGCLLPLDLDGWVDVGLAVRPVPFEIEVTPRFPETTAMLVQERELRGF</sequence>
<dbReference type="InterPro" id="IPR050364">
    <property type="entry name" value="Cytochrome_P450_fung"/>
</dbReference>
<dbReference type="Proteomes" id="UP000759537">
    <property type="component" value="Unassembled WGS sequence"/>
</dbReference>
<dbReference type="InterPro" id="IPR036396">
    <property type="entry name" value="Cyt_P450_sf"/>
</dbReference>
<keyword evidence="10" id="KW-0472">Membrane</keyword>
<accession>A0A9P5N5X5</accession>
<evidence type="ECO:0000256" key="3">
    <source>
        <dbReference type="ARBA" id="ARBA00010617"/>
    </source>
</evidence>
<keyword evidence="10" id="KW-1133">Transmembrane helix</keyword>
<comment type="caution">
    <text evidence="11">The sequence shown here is derived from an EMBL/GenBank/DDBJ whole genome shotgun (WGS) entry which is preliminary data.</text>
</comment>
<comment type="pathway">
    <text evidence="2">Secondary metabolite biosynthesis.</text>
</comment>
<dbReference type="EMBL" id="WHVB01000001">
    <property type="protein sequence ID" value="KAF8487323.1"/>
    <property type="molecule type" value="Genomic_DNA"/>
</dbReference>
<name>A0A9P5N5X5_9AGAM</name>
<dbReference type="PRINTS" id="PR00463">
    <property type="entry name" value="EP450I"/>
</dbReference>
<proteinExistence type="inferred from homology"/>
<evidence type="ECO:0000256" key="6">
    <source>
        <dbReference type="ARBA" id="ARBA00023002"/>
    </source>
</evidence>
<dbReference type="InterPro" id="IPR001128">
    <property type="entry name" value="Cyt_P450"/>
</dbReference>
<evidence type="ECO:0000256" key="5">
    <source>
        <dbReference type="ARBA" id="ARBA00022723"/>
    </source>
</evidence>
<dbReference type="GO" id="GO:0005506">
    <property type="term" value="F:iron ion binding"/>
    <property type="evidence" value="ECO:0007669"/>
    <property type="project" value="InterPro"/>
</dbReference>
<dbReference type="GO" id="GO:0016705">
    <property type="term" value="F:oxidoreductase activity, acting on paired donors, with incorporation or reduction of molecular oxygen"/>
    <property type="evidence" value="ECO:0007669"/>
    <property type="project" value="InterPro"/>
</dbReference>
<feature type="transmembrane region" description="Helical" evidence="10">
    <location>
        <begin position="30"/>
        <end position="46"/>
    </location>
</feature>
<keyword evidence="4 9" id="KW-0349">Heme</keyword>
<keyword evidence="6" id="KW-0560">Oxidoreductase</keyword>